<dbReference type="CDD" id="cd01173">
    <property type="entry name" value="pyridoxal_pyridoxamine_kinase"/>
    <property type="match status" value="1"/>
</dbReference>
<dbReference type="InterPro" id="IPR013749">
    <property type="entry name" value="PM/HMP-P_kinase-1"/>
</dbReference>
<dbReference type="InterPro" id="IPR004625">
    <property type="entry name" value="PyrdxlKinase"/>
</dbReference>
<keyword evidence="8" id="KW-1185">Reference proteome</keyword>
<evidence type="ECO:0000256" key="5">
    <source>
        <dbReference type="ARBA" id="ARBA00022840"/>
    </source>
</evidence>
<gene>
    <name evidence="7" type="ORF">G5B17_08080</name>
</gene>
<dbReference type="Pfam" id="PF08543">
    <property type="entry name" value="Phos_pyr_kin"/>
    <property type="match status" value="1"/>
</dbReference>
<dbReference type="GO" id="GO:0008478">
    <property type="term" value="F:pyridoxal kinase activity"/>
    <property type="evidence" value="ECO:0007669"/>
    <property type="project" value="UniProtKB-EC"/>
</dbReference>
<name>A0ABX2H7S2_9FIRM</name>
<dbReference type="InterPro" id="IPR029056">
    <property type="entry name" value="Ribokinase-like"/>
</dbReference>
<accession>A0ABX2H7S2</accession>
<reference evidence="7 8" key="1">
    <citation type="journal article" date="2020" name="Cell Host Microbe">
        <title>Functional and Genomic Variation between Human-Derived Isolates of Lachnospiraceae Reveals Inter- and Intra-Species Diversity.</title>
        <authorList>
            <person name="Sorbara M.T."/>
            <person name="Littmann E.R."/>
            <person name="Fontana E."/>
            <person name="Moody T.U."/>
            <person name="Kohout C.E."/>
            <person name="Gjonbalaj M."/>
            <person name="Eaton V."/>
            <person name="Seok R."/>
            <person name="Leiner I.M."/>
            <person name="Pamer E.G."/>
        </authorList>
    </citation>
    <scope>NUCLEOTIDE SEQUENCE [LARGE SCALE GENOMIC DNA]</scope>
    <source>
        <strain evidence="7 8">MSK.17.74</strain>
    </source>
</reference>
<keyword evidence="2 7" id="KW-0808">Transferase</keyword>
<dbReference type="PANTHER" id="PTHR10534">
    <property type="entry name" value="PYRIDOXAL KINASE"/>
    <property type="match status" value="1"/>
</dbReference>
<dbReference type="SUPFAM" id="SSF53613">
    <property type="entry name" value="Ribokinase-like"/>
    <property type="match status" value="1"/>
</dbReference>
<feature type="domain" description="Pyridoxamine kinase/Phosphomethylpyrimidine kinase" evidence="6">
    <location>
        <begin position="22"/>
        <end position="284"/>
    </location>
</feature>
<keyword evidence="5" id="KW-0067">ATP-binding</keyword>
<keyword evidence="3" id="KW-0547">Nucleotide-binding</keyword>
<evidence type="ECO:0000256" key="1">
    <source>
        <dbReference type="ARBA" id="ARBA00012104"/>
    </source>
</evidence>
<evidence type="ECO:0000259" key="6">
    <source>
        <dbReference type="Pfam" id="PF08543"/>
    </source>
</evidence>
<dbReference type="Gene3D" id="3.40.1190.20">
    <property type="match status" value="1"/>
</dbReference>
<dbReference type="EC" id="2.7.1.35" evidence="1"/>
<evidence type="ECO:0000256" key="2">
    <source>
        <dbReference type="ARBA" id="ARBA00022679"/>
    </source>
</evidence>
<sequence length="304" mass="33543">MKKIAVIQDLSGLGKCSLTAAIPVISVMGVQAVPLPTAVLSNQTGYPSYYCDDYTEHMGQIMDEWEKRGFSPDGIYTGFLADEEQADKILDFLRRFRKEKTMVLVDPVMGDNGSAYGIYTEGLRERMIQLVRSAQVITPNLTEALLLLYGKEEMEKRYAGLLELDGEKRLEQIGKIGEKLANQYCLQAAVITGIEYAKEQKAAPALISDGNVKNSMQMGNLVVENGQVYWCFAPKTGGSYSGTGDLFAAVLSAGLVKRMSMMTCVELAVKFLSKAIAETVQEGTDRNDGVCFEKYLEELCKIEK</sequence>
<evidence type="ECO:0000313" key="7">
    <source>
        <dbReference type="EMBL" id="NSG85391.1"/>
    </source>
</evidence>
<dbReference type="NCBIfam" id="NF005491">
    <property type="entry name" value="PRK07105.1"/>
    <property type="match status" value="1"/>
</dbReference>
<keyword evidence="4 7" id="KW-0418">Kinase</keyword>
<evidence type="ECO:0000313" key="8">
    <source>
        <dbReference type="Proteomes" id="UP001644719"/>
    </source>
</evidence>
<protein>
    <recommendedName>
        <fullName evidence="1">pyridoxal kinase</fullName>
        <ecNumber evidence="1">2.7.1.35</ecNumber>
    </recommendedName>
</protein>
<dbReference type="EMBL" id="JAAITS010000018">
    <property type="protein sequence ID" value="NSG85391.1"/>
    <property type="molecule type" value="Genomic_DNA"/>
</dbReference>
<proteinExistence type="predicted"/>
<evidence type="ECO:0000256" key="4">
    <source>
        <dbReference type="ARBA" id="ARBA00022777"/>
    </source>
</evidence>
<organism evidence="7 8">
    <name type="scientific">Blautia faecis</name>
    <dbReference type="NCBI Taxonomy" id="871665"/>
    <lineage>
        <taxon>Bacteria</taxon>
        <taxon>Bacillati</taxon>
        <taxon>Bacillota</taxon>
        <taxon>Clostridia</taxon>
        <taxon>Lachnospirales</taxon>
        <taxon>Lachnospiraceae</taxon>
        <taxon>Blautia</taxon>
    </lineage>
</organism>
<comment type="caution">
    <text evidence="7">The sequence shown here is derived from an EMBL/GenBank/DDBJ whole genome shotgun (WGS) entry which is preliminary data.</text>
</comment>
<dbReference type="Proteomes" id="UP001644719">
    <property type="component" value="Unassembled WGS sequence"/>
</dbReference>
<dbReference type="PANTHER" id="PTHR10534:SF2">
    <property type="entry name" value="PYRIDOXAL KINASE"/>
    <property type="match status" value="1"/>
</dbReference>
<evidence type="ECO:0000256" key="3">
    <source>
        <dbReference type="ARBA" id="ARBA00022741"/>
    </source>
</evidence>